<evidence type="ECO:0008006" key="4">
    <source>
        <dbReference type="Google" id="ProtNLM"/>
    </source>
</evidence>
<keyword evidence="3" id="KW-1185">Reference proteome</keyword>
<dbReference type="EMBL" id="QVFU01000005">
    <property type="protein sequence ID" value="RFS47056.1"/>
    <property type="molecule type" value="Genomic_DNA"/>
</dbReference>
<evidence type="ECO:0000313" key="2">
    <source>
        <dbReference type="EMBL" id="RFS47056.1"/>
    </source>
</evidence>
<protein>
    <recommendedName>
        <fullName evidence="4">META domain-containing protein</fullName>
    </recommendedName>
</protein>
<feature type="signal peptide" evidence="1">
    <location>
        <begin position="1"/>
        <end position="22"/>
    </location>
</feature>
<keyword evidence="1" id="KW-0732">Signal</keyword>
<accession>A0A372G2S2</accession>
<dbReference type="RefSeq" id="WP_117227307.1">
    <property type="nucleotide sequence ID" value="NZ_CP061725.1"/>
</dbReference>
<evidence type="ECO:0000256" key="1">
    <source>
        <dbReference type="SAM" id="SignalP"/>
    </source>
</evidence>
<proteinExistence type="predicted"/>
<comment type="caution">
    <text evidence="2">The sequence shown here is derived from an EMBL/GenBank/DDBJ whole genome shotgun (WGS) entry which is preliminary data.</text>
</comment>
<dbReference type="PROSITE" id="PS51257">
    <property type="entry name" value="PROKAR_LIPOPROTEIN"/>
    <property type="match status" value="1"/>
</dbReference>
<organism evidence="2 3">
    <name type="scientific">Micromonospora craniellae</name>
    <dbReference type="NCBI Taxonomy" id="2294034"/>
    <lineage>
        <taxon>Bacteria</taxon>
        <taxon>Bacillati</taxon>
        <taxon>Actinomycetota</taxon>
        <taxon>Actinomycetes</taxon>
        <taxon>Micromonosporales</taxon>
        <taxon>Micromonosporaceae</taxon>
        <taxon>Micromonospora</taxon>
    </lineage>
</organism>
<feature type="chain" id="PRO_5016647014" description="META domain-containing protein" evidence="1">
    <location>
        <begin position="23"/>
        <end position="290"/>
    </location>
</feature>
<dbReference type="OrthoDB" id="4990393at2"/>
<gene>
    <name evidence="2" type="ORF">D0Q02_07820</name>
</gene>
<dbReference type="Proteomes" id="UP000262621">
    <property type="component" value="Unassembled WGS sequence"/>
</dbReference>
<name>A0A372G2S2_9ACTN</name>
<evidence type="ECO:0000313" key="3">
    <source>
        <dbReference type="Proteomes" id="UP000262621"/>
    </source>
</evidence>
<dbReference type="AlphaFoldDB" id="A0A372G2S2"/>
<reference evidence="2 3" key="1">
    <citation type="submission" date="2018-08" db="EMBL/GenBank/DDBJ databases">
        <title>Verrucosispora craniellae sp. nov., isolated from a marine sponge in the South China Sea.</title>
        <authorList>
            <person name="Li L."/>
            <person name="Lin H.W."/>
        </authorList>
    </citation>
    <scope>NUCLEOTIDE SEQUENCE [LARGE SCALE GENOMIC DNA]</scope>
    <source>
        <strain evidence="2 3">LHW63014</strain>
    </source>
</reference>
<sequence>MRRYLIGTIAATALVLTGCAQHDTMSAGPDPVTVDAASAAQQEPTELIGSWTAAGTDVASGTVVQFTDRSLRVFDGCGVRHGSWNADQSGLLIADMHSGGGCTAAPDAGLGWLLRADGFRADGDTRVLLDDTGAELARLRLGGRPDSEPDMDPSWLQPPTVTDETRRWLAAPPALPAQLADPTSEELVGRWVPVGAAADSAGRWPKPASVEFVADGTWTGSDGCNSYAPGRWATDGDGAFLATGGVSTMIGCDNVPTGLWLITARQAGLDGDVLVLRDAQGAETGRLVRG</sequence>